<dbReference type="InterPro" id="IPR032710">
    <property type="entry name" value="NTF2-like_dom_sf"/>
</dbReference>
<protein>
    <recommendedName>
        <fullName evidence="3">SnoaL-like protein</fullName>
    </recommendedName>
</protein>
<reference evidence="1 2" key="1">
    <citation type="submission" date="2019-06" db="EMBL/GenBank/DDBJ databases">
        <title>Sequencing the genomes of 1000 actinobacteria strains.</title>
        <authorList>
            <person name="Klenk H.-P."/>
        </authorList>
    </citation>
    <scope>NUCLEOTIDE SEQUENCE [LARGE SCALE GENOMIC DNA]</scope>
    <source>
        <strain evidence="1 2">DSM 45885</strain>
    </source>
</reference>
<organism evidence="1 2">
    <name type="scientific">Micromonospora taraxaci</name>
    <dbReference type="NCBI Taxonomy" id="1316803"/>
    <lineage>
        <taxon>Bacteria</taxon>
        <taxon>Bacillati</taxon>
        <taxon>Actinomycetota</taxon>
        <taxon>Actinomycetes</taxon>
        <taxon>Micromonosporales</taxon>
        <taxon>Micromonosporaceae</taxon>
        <taxon>Micromonospora</taxon>
    </lineage>
</organism>
<dbReference type="Gene3D" id="3.10.450.50">
    <property type="match status" value="1"/>
</dbReference>
<sequence length="148" mass="15941">MKSAEASVRESIERFLRGYARAVEAGDSGTIAASYAESYIEGDPSTSAVVTNDAEYRAALDARHTAMTEQFGLTGARVVVDDVLDLAPGHVLVHTRWTLDFAPSAGRAGSAQFAQTYVVRVGGDRPQILLYLSHEREDEALRKLGLVG</sequence>
<evidence type="ECO:0000313" key="1">
    <source>
        <dbReference type="EMBL" id="TWG19608.1"/>
    </source>
</evidence>
<dbReference type="AlphaFoldDB" id="A0A561W6V9"/>
<evidence type="ECO:0000313" key="2">
    <source>
        <dbReference type="Proteomes" id="UP000317685"/>
    </source>
</evidence>
<proteinExistence type="predicted"/>
<dbReference type="SUPFAM" id="SSF54427">
    <property type="entry name" value="NTF2-like"/>
    <property type="match status" value="1"/>
</dbReference>
<gene>
    <name evidence="1" type="ORF">FHU34_114992</name>
</gene>
<accession>A0A561W6V9</accession>
<comment type="caution">
    <text evidence="1">The sequence shown here is derived from an EMBL/GenBank/DDBJ whole genome shotgun (WGS) entry which is preliminary data.</text>
</comment>
<dbReference type="EMBL" id="VIWZ01000001">
    <property type="protein sequence ID" value="TWG19608.1"/>
    <property type="molecule type" value="Genomic_DNA"/>
</dbReference>
<keyword evidence="2" id="KW-1185">Reference proteome</keyword>
<dbReference type="Proteomes" id="UP000317685">
    <property type="component" value="Unassembled WGS sequence"/>
</dbReference>
<dbReference type="GeneID" id="300130454"/>
<dbReference type="RefSeq" id="WP_145784555.1">
    <property type="nucleotide sequence ID" value="NZ_JBEZJF010000002.1"/>
</dbReference>
<name>A0A561W6V9_9ACTN</name>
<evidence type="ECO:0008006" key="3">
    <source>
        <dbReference type="Google" id="ProtNLM"/>
    </source>
</evidence>